<dbReference type="InterPro" id="IPR036465">
    <property type="entry name" value="vWFA_dom_sf"/>
</dbReference>
<dbReference type="EMBL" id="QPJY01000013">
    <property type="protein sequence ID" value="RCX24915.1"/>
    <property type="molecule type" value="Genomic_DNA"/>
</dbReference>
<gene>
    <name evidence="1" type="ORF">DFQ59_11311</name>
</gene>
<sequence length="237" mass="25804">MGDSDRKLTRASTDTEVNAFLRKVASTPAVRAGGEGGRLIFALDATASREPTWDRAAHIQAEMFRETAALGGLQVQLCHYGGFEEFDASPWYRDTDALARRMTAVRCRAGHTQIERVIRHGAAETRRARVQALVFVGDSMEEMPERLYRAAGELSLLGLPMFLFHEGGDPVAERVFRRLAELTGGACCPFDAGSAGQLRDLLGAVAVFAAGGRTALEDFSRRRGGTVPALTHQLGRR</sequence>
<name>A0A369BV87_9GAMM</name>
<evidence type="ECO:0000313" key="1">
    <source>
        <dbReference type="EMBL" id="RCX24915.1"/>
    </source>
</evidence>
<evidence type="ECO:0008006" key="3">
    <source>
        <dbReference type="Google" id="ProtNLM"/>
    </source>
</evidence>
<evidence type="ECO:0000313" key="2">
    <source>
        <dbReference type="Proteomes" id="UP000252707"/>
    </source>
</evidence>
<dbReference type="OrthoDB" id="5430236at2"/>
<dbReference type="Proteomes" id="UP000252707">
    <property type="component" value="Unassembled WGS sequence"/>
</dbReference>
<dbReference type="RefSeq" id="WP_114280980.1">
    <property type="nucleotide sequence ID" value="NZ_QPJY01000013.1"/>
</dbReference>
<keyword evidence="2" id="KW-1185">Reference proteome</keyword>
<accession>A0A369BV87</accession>
<reference evidence="1 2" key="1">
    <citation type="submission" date="2018-07" db="EMBL/GenBank/DDBJ databases">
        <title>Genomic Encyclopedia of Type Strains, Phase IV (KMG-IV): sequencing the most valuable type-strain genomes for metagenomic binning, comparative biology and taxonomic classification.</title>
        <authorList>
            <person name="Goeker M."/>
        </authorList>
    </citation>
    <scope>NUCLEOTIDE SEQUENCE [LARGE SCALE GENOMIC DNA]</scope>
    <source>
        <strain evidence="1 2">DSM 26407</strain>
    </source>
</reference>
<proteinExistence type="predicted"/>
<organism evidence="1 2">
    <name type="scientific">Thioalbus denitrificans</name>
    <dbReference type="NCBI Taxonomy" id="547122"/>
    <lineage>
        <taxon>Bacteria</taxon>
        <taxon>Pseudomonadati</taxon>
        <taxon>Pseudomonadota</taxon>
        <taxon>Gammaproteobacteria</taxon>
        <taxon>Chromatiales</taxon>
        <taxon>Ectothiorhodospiraceae</taxon>
        <taxon>Thioalbus</taxon>
    </lineage>
</organism>
<protein>
    <recommendedName>
        <fullName evidence="3">VWA domain-containing protein</fullName>
    </recommendedName>
</protein>
<dbReference type="SUPFAM" id="SSF53300">
    <property type="entry name" value="vWA-like"/>
    <property type="match status" value="1"/>
</dbReference>
<comment type="caution">
    <text evidence="1">The sequence shown here is derived from an EMBL/GenBank/DDBJ whole genome shotgun (WGS) entry which is preliminary data.</text>
</comment>
<dbReference type="AlphaFoldDB" id="A0A369BV87"/>